<dbReference type="CDD" id="cd00685">
    <property type="entry name" value="Trans_IPPS_HT"/>
    <property type="match status" value="1"/>
</dbReference>
<dbReference type="SUPFAM" id="SSF48576">
    <property type="entry name" value="Terpenoid synthases"/>
    <property type="match status" value="1"/>
</dbReference>
<dbReference type="EMBL" id="ANAH02000066">
    <property type="protein sequence ID" value="EPX56679.1"/>
    <property type="molecule type" value="Genomic_DNA"/>
</dbReference>
<dbReference type="PROSITE" id="PS00444">
    <property type="entry name" value="POLYPRENYL_SYNTHASE_2"/>
    <property type="match status" value="1"/>
</dbReference>
<evidence type="ECO:0000256" key="3">
    <source>
        <dbReference type="ARBA" id="ARBA00022679"/>
    </source>
</evidence>
<name>S9Q5U7_CYSF2</name>
<comment type="cofactor">
    <cofactor evidence="1">
        <name>Mg(2+)</name>
        <dbReference type="ChEBI" id="CHEBI:18420"/>
    </cofactor>
</comment>
<keyword evidence="3 6" id="KW-0808">Transferase</keyword>
<proteinExistence type="inferred from homology"/>
<sequence length="393" mass="43491">MLTLVAAVQDTMPTRGTSSAPYSVMKERKSSTQAEAPAAEQQQQAPPSPVDFTSWAKTVQYQTQVVLHQILELEDERHLDPAWNKVLEQVRSYSLRPSKRIRPALVLVGYALGRGDTRAPSGLWRFAAATELLHTFMLIHDDVADQADTRRGGAALHKMLGEGRLGENLAIVIGDHLYGRSLEVMLGCNLPEADVATRYFLKVCRYTAAGQYMDIRLPHQPLAELSIYNALRVAYLKTALYGFTAPLVCGAMLSGSAPEIINKLERFGRYVGTAYQLRDDLLGLYGQSSVVGKPTDSDLAQGKRTFPLLAAYLRATPEARQEMETLCIPGPKDETMLQRARELVEIHGGRSATERIIERSTNAAARILQTLPEAGGLKQMLRDLLQMLMIREA</sequence>
<evidence type="ECO:0000256" key="2">
    <source>
        <dbReference type="ARBA" id="ARBA00006706"/>
    </source>
</evidence>
<keyword evidence="5" id="KW-0460">Magnesium</keyword>
<dbReference type="GO" id="GO:0008299">
    <property type="term" value="P:isoprenoid biosynthetic process"/>
    <property type="evidence" value="ECO:0007669"/>
    <property type="project" value="InterPro"/>
</dbReference>
<dbReference type="Proteomes" id="UP000011682">
    <property type="component" value="Unassembled WGS sequence"/>
</dbReference>
<dbReference type="PANTHER" id="PTHR12001">
    <property type="entry name" value="GERANYLGERANYL PYROPHOSPHATE SYNTHASE"/>
    <property type="match status" value="1"/>
</dbReference>
<dbReference type="InterPro" id="IPR008949">
    <property type="entry name" value="Isoprenoid_synthase_dom_sf"/>
</dbReference>
<protein>
    <recommendedName>
        <fullName evidence="10">Farnesyltranstransferase</fullName>
    </recommendedName>
</protein>
<gene>
    <name evidence="8" type="ORF">D187_008021</name>
</gene>
<dbReference type="InterPro" id="IPR033749">
    <property type="entry name" value="Polyprenyl_synt_CS"/>
</dbReference>
<keyword evidence="9" id="KW-1185">Reference proteome</keyword>
<dbReference type="SFLD" id="SFLDS00005">
    <property type="entry name" value="Isoprenoid_Synthase_Type_I"/>
    <property type="match status" value="1"/>
</dbReference>
<dbReference type="PANTHER" id="PTHR12001:SF85">
    <property type="entry name" value="SHORT CHAIN ISOPRENYL DIPHOSPHATE SYNTHASE"/>
    <property type="match status" value="1"/>
</dbReference>
<evidence type="ECO:0000313" key="9">
    <source>
        <dbReference type="Proteomes" id="UP000011682"/>
    </source>
</evidence>
<evidence type="ECO:0000256" key="1">
    <source>
        <dbReference type="ARBA" id="ARBA00001946"/>
    </source>
</evidence>
<dbReference type="PROSITE" id="PS00723">
    <property type="entry name" value="POLYPRENYL_SYNTHASE_1"/>
    <property type="match status" value="1"/>
</dbReference>
<feature type="compositionally biased region" description="Low complexity" evidence="7">
    <location>
        <begin position="33"/>
        <end position="45"/>
    </location>
</feature>
<evidence type="ECO:0000256" key="6">
    <source>
        <dbReference type="RuleBase" id="RU004466"/>
    </source>
</evidence>
<evidence type="ECO:0000256" key="5">
    <source>
        <dbReference type="ARBA" id="ARBA00022842"/>
    </source>
</evidence>
<feature type="compositionally biased region" description="Polar residues" evidence="7">
    <location>
        <begin position="11"/>
        <end position="21"/>
    </location>
</feature>
<comment type="caution">
    <text evidence="8">The sequence shown here is derived from an EMBL/GenBank/DDBJ whole genome shotgun (WGS) entry which is preliminary data.</text>
</comment>
<dbReference type="eggNOG" id="COG0142">
    <property type="taxonomic scope" value="Bacteria"/>
</dbReference>
<evidence type="ECO:0000313" key="8">
    <source>
        <dbReference type="EMBL" id="EPX56679.1"/>
    </source>
</evidence>
<accession>S9Q5U7</accession>
<dbReference type="Pfam" id="PF00348">
    <property type="entry name" value="polyprenyl_synt"/>
    <property type="match status" value="1"/>
</dbReference>
<organism evidence="8 9">
    <name type="scientific">Cystobacter fuscus (strain ATCC 25194 / DSM 2262 / NBRC 100088 / M29)</name>
    <dbReference type="NCBI Taxonomy" id="1242864"/>
    <lineage>
        <taxon>Bacteria</taxon>
        <taxon>Pseudomonadati</taxon>
        <taxon>Myxococcota</taxon>
        <taxon>Myxococcia</taxon>
        <taxon>Myxococcales</taxon>
        <taxon>Cystobacterineae</taxon>
        <taxon>Archangiaceae</taxon>
        <taxon>Cystobacter</taxon>
    </lineage>
</organism>
<feature type="region of interest" description="Disordered" evidence="7">
    <location>
        <begin position="8"/>
        <end position="51"/>
    </location>
</feature>
<keyword evidence="4" id="KW-0479">Metal-binding</keyword>
<dbReference type="AlphaFoldDB" id="S9Q5U7"/>
<dbReference type="Gene3D" id="1.10.600.10">
    <property type="entry name" value="Farnesyl Diphosphate Synthase"/>
    <property type="match status" value="1"/>
</dbReference>
<dbReference type="GO" id="GO:0004659">
    <property type="term" value="F:prenyltransferase activity"/>
    <property type="evidence" value="ECO:0007669"/>
    <property type="project" value="InterPro"/>
</dbReference>
<evidence type="ECO:0008006" key="10">
    <source>
        <dbReference type="Google" id="ProtNLM"/>
    </source>
</evidence>
<comment type="similarity">
    <text evidence="2 6">Belongs to the FPP/GGPP synthase family.</text>
</comment>
<dbReference type="GO" id="GO:0046872">
    <property type="term" value="F:metal ion binding"/>
    <property type="evidence" value="ECO:0007669"/>
    <property type="project" value="UniProtKB-KW"/>
</dbReference>
<evidence type="ECO:0000256" key="7">
    <source>
        <dbReference type="SAM" id="MobiDB-lite"/>
    </source>
</evidence>
<dbReference type="InterPro" id="IPR000092">
    <property type="entry name" value="Polyprenyl_synt"/>
</dbReference>
<reference evidence="8" key="1">
    <citation type="submission" date="2013-05" db="EMBL/GenBank/DDBJ databases">
        <title>Genome assembly of Cystobacter fuscus DSM 2262.</title>
        <authorList>
            <person name="Sharma G."/>
            <person name="Khatri I."/>
            <person name="Kaur C."/>
            <person name="Mayilraj S."/>
            <person name="Subramanian S."/>
        </authorList>
    </citation>
    <scope>NUCLEOTIDE SEQUENCE [LARGE SCALE GENOMIC DNA]</scope>
    <source>
        <strain evidence="8">DSM 2262</strain>
    </source>
</reference>
<evidence type="ECO:0000256" key="4">
    <source>
        <dbReference type="ARBA" id="ARBA00022723"/>
    </source>
</evidence>